<evidence type="ECO:0000259" key="11">
    <source>
        <dbReference type="Pfam" id="PF22600"/>
    </source>
</evidence>
<feature type="region of interest" description="Disordered" evidence="9">
    <location>
        <begin position="575"/>
        <end position="612"/>
    </location>
</feature>
<dbReference type="InterPro" id="IPR043519">
    <property type="entry name" value="NT_sf"/>
</dbReference>
<feature type="region of interest" description="Disordered" evidence="9">
    <location>
        <begin position="783"/>
        <end position="805"/>
    </location>
</feature>
<dbReference type="Proteomes" id="UP000825890">
    <property type="component" value="Unassembled WGS sequence"/>
</dbReference>
<dbReference type="GeneID" id="68293768"/>
<feature type="compositionally biased region" description="Polar residues" evidence="9">
    <location>
        <begin position="1030"/>
        <end position="1050"/>
    </location>
</feature>
<dbReference type="EC" id="2.7.7.19" evidence="4"/>
<dbReference type="InterPro" id="IPR054708">
    <property type="entry name" value="MTPAP-like_central"/>
</dbReference>
<feature type="region of interest" description="Disordered" evidence="9">
    <location>
        <begin position="455"/>
        <end position="528"/>
    </location>
</feature>
<feature type="region of interest" description="Disordered" evidence="9">
    <location>
        <begin position="625"/>
        <end position="685"/>
    </location>
</feature>
<dbReference type="Gene3D" id="1.10.1410.10">
    <property type="match status" value="1"/>
</dbReference>
<feature type="compositionally biased region" description="Polar residues" evidence="9">
    <location>
        <begin position="10"/>
        <end position="19"/>
    </location>
</feature>
<evidence type="ECO:0000256" key="1">
    <source>
        <dbReference type="ARBA" id="ARBA00001936"/>
    </source>
</evidence>
<dbReference type="Pfam" id="PF22600">
    <property type="entry name" value="MTPAP-like_central"/>
    <property type="match status" value="1"/>
</dbReference>
<evidence type="ECO:0000256" key="7">
    <source>
        <dbReference type="ARBA" id="ARBA00022842"/>
    </source>
</evidence>
<dbReference type="PANTHER" id="PTHR12271">
    <property type="entry name" value="POLY A POLYMERASE CID PAP -RELATED"/>
    <property type="match status" value="1"/>
</dbReference>
<dbReference type="RefSeq" id="XP_044659496.1">
    <property type="nucleotide sequence ID" value="XM_044803561.1"/>
</dbReference>
<feature type="compositionally biased region" description="Polar residues" evidence="9">
    <location>
        <begin position="630"/>
        <end position="647"/>
    </location>
</feature>
<keyword evidence="7" id="KW-0460">Magnesium</keyword>
<reference evidence="12 13" key="1">
    <citation type="submission" date="2021-01" db="EMBL/GenBank/DDBJ databases">
        <title>Cercospora kikuchii MAFF 305040 whole genome shotgun sequence.</title>
        <authorList>
            <person name="Kashiwa T."/>
            <person name="Suzuki T."/>
        </authorList>
    </citation>
    <scope>NUCLEOTIDE SEQUENCE [LARGE SCALE GENOMIC DNA]</scope>
    <source>
        <strain evidence="12 13">MAFF 305040</strain>
    </source>
</reference>
<evidence type="ECO:0000256" key="2">
    <source>
        <dbReference type="ARBA" id="ARBA00001946"/>
    </source>
</evidence>
<evidence type="ECO:0000256" key="6">
    <source>
        <dbReference type="ARBA" id="ARBA00022723"/>
    </source>
</evidence>
<dbReference type="GO" id="GO:0031123">
    <property type="term" value="P:RNA 3'-end processing"/>
    <property type="evidence" value="ECO:0007669"/>
    <property type="project" value="TreeGrafter"/>
</dbReference>
<accession>A0A9P3CIG1</accession>
<evidence type="ECO:0000313" key="13">
    <source>
        <dbReference type="Proteomes" id="UP000825890"/>
    </source>
</evidence>
<evidence type="ECO:0000259" key="10">
    <source>
        <dbReference type="Pfam" id="PF03828"/>
    </source>
</evidence>
<feature type="region of interest" description="Disordered" evidence="9">
    <location>
        <begin position="94"/>
        <end position="124"/>
    </location>
</feature>
<evidence type="ECO:0000313" key="12">
    <source>
        <dbReference type="EMBL" id="GIZ45009.1"/>
    </source>
</evidence>
<evidence type="ECO:0000256" key="9">
    <source>
        <dbReference type="SAM" id="MobiDB-lite"/>
    </source>
</evidence>
<name>A0A9P3CIG1_9PEZI</name>
<dbReference type="InterPro" id="IPR002058">
    <property type="entry name" value="PAP_assoc"/>
</dbReference>
<dbReference type="SUPFAM" id="SSF81631">
    <property type="entry name" value="PAP/OAS1 substrate-binding domain"/>
    <property type="match status" value="1"/>
</dbReference>
<evidence type="ECO:0000256" key="4">
    <source>
        <dbReference type="ARBA" id="ARBA00012388"/>
    </source>
</evidence>
<dbReference type="CDD" id="cd05402">
    <property type="entry name" value="NT_PAP_TUTase"/>
    <property type="match status" value="1"/>
</dbReference>
<dbReference type="SUPFAM" id="SSF81301">
    <property type="entry name" value="Nucleotidyltransferase"/>
    <property type="match status" value="1"/>
</dbReference>
<dbReference type="GO" id="GO:1990817">
    <property type="term" value="F:poly(A) RNA polymerase activity"/>
    <property type="evidence" value="ECO:0007669"/>
    <property type="project" value="UniProtKB-EC"/>
</dbReference>
<feature type="domain" description="PAP-associated" evidence="10">
    <location>
        <begin position="350"/>
        <end position="412"/>
    </location>
</feature>
<dbReference type="PANTHER" id="PTHR12271:SF113">
    <property type="entry name" value="POLY(A) RNA POLYMERASE CID11"/>
    <property type="match status" value="1"/>
</dbReference>
<protein>
    <recommendedName>
        <fullName evidence="4">polynucleotide adenylyltransferase</fullName>
        <ecNumber evidence="4">2.7.7.19</ecNumber>
    </recommendedName>
</protein>
<feature type="compositionally biased region" description="Basic and acidic residues" evidence="9">
    <location>
        <begin position="107"/>
        <end position="123"/>
    </location>
</feature>
<keyword evidence="8" id="KW-0175">Coiled coil</keyword>
<evidence type="ECO:0000256" key="3">
    <source>
        <dbReference type="ARBA" id="ARBA00008593"/>
    </source>
</evidence>
<feature type="compositionally biased region" description="Polar residues" evidence="9">
    <location>
        <begin position="49"/>
        <end position="79"/>
    </location>
</feature>
<comment type="caution">
    <text evidence="12">The sequence shown here is derived from an EMBL/GenBank/DDBJ whole genome shotgun (WGS) entry which is preliminary data.</text>
</comment>
<dbReference type="Gene3D" id="3.30.460.10">
    <property type="entry name" value="Beta Polymerase, domain 2"/>
    <property type="match status" value="1"/>
</dbReference>
<feature type="compositionally biased region" description="Polar residues" evidence="9">
    <location>
        <begin position="497"/>
        <end position="509"/>
    </location>
</feature>
<feature type="coiled-coil region" evidence="8">
    <location>
        <begin position="543"/>
        <end position="570"/>
    </location>
</feature>
<feature type="compositionally biased region" description="Polar residues" evidence="9">
    <location>
        <begin position="665"/>
        <end position="679"/>
    </location>
</feature>
<gene>
    <name evidence="12" type="ORF">CKM354_000819300</name>
</gene>
<dbReference type="OrthoDB" id="2274644at2759"/>
<dbReference type="EMBL" id="BOLY01000005">
    <property type="protein sequence ID" value="GIZ45009.1"/>
    <property type="molecule type" value="Genomic_DNA"/>
</dbReference>
<dbReference type="GO" id="GO:0046872">
    <property type="term" value="F:metal ion binding"/>
    <property type="evidence" value="ECO:0007669"/>
    <property type="project" value="UniProtKB-KW"/>
</dbReference>
<evidence type="ECO:0000256" key="5">
    <source>
        <dbReference type="ARBA" id="ARBA00022679"/>
    </source>
</evidence>
<proteinExistence type="inferred from homology"/>
<keyword evidence="13" id="KW-1185">Reference proteome</keyword>
<sequence length="1101" mass="120759">MAGLAHPSSRFEQQPSATMSRPGLQSHHSSSVPSTPHQKPRDLGRFHSRSPSPHRNLANQSPRSVASEAVDNQKSSRANTGVCAFESGSEFRKRRIPYVDGGNEELGPPKKEPKKTLQPEEQTKLSADVRYLYDRLLPDMDSEQRRKKLTAKLERILGEKWPGHEISVNVFGSSGNLLSTKDSDVDICITTDLKQLESMHSLAEVLHNNGMTKVVCRPNAKVPIVKCWDPELRLSVDLNVNNSLALQNTRMIKTYVQLDKRVRPLAKIIKHWTKCRILNDAAYGGTISSYTWICMIINFLQTRDPPILPSLQKISDCRTKLPSGEISPFADDVESLLRTRRGLGAENTESLGELLFQFFRHYGYEFEYSKNVVCVREGRAISRKEKGWDPKINYQDKESRVRLCVEEPFTQDRNLGNSADDYAWYGIHQEIRRAFDLLEDGLQLQKMCEEFVFPPEPERPIFQRPPPKPKPTLTRSASQTNRSNQEAGSTRSRKNNRNTSGQRSGNRRASSGAAYSHHRTGLPFSPPLGGNPADYFQVKGTLHEQLFQQYQFLQAQQDALRHQLERQQQQVAASARVGDLAGTGSPRPRQYANGLTSPRFADQPPQSAPLLPGYLYHYPAAARYPPPSPLSQARQRDGTNTNPSSPSLVAAVPALRRNGHRASVPDTSAGSIRSQSQPGRSLPHPLTLQQQVHPGYDVSGALGGQRSISQVHAGHPGLQLPLSAQFPGIHPAGHAFDSAMPKEYVGYFSSPQLGPQHFSNASQMQPPMMTLRDPPTRQRRVTPDLAPPVVNGRHNSRSPSPLGHLRELSLNGEMTAEPMQMGESPKGTIQPQTPSTVPLGQPLNSGPLVVNGSTTVPVIVNGSSRPSVPRPVEKTHVNGVAGPGIQLQNEVLFSPQHEDLSRYRPQPIRTSFDQPAPERRASDFENIPPKQKPAPERSTAPVPNGTHVNGVNGHHSELNALQPLGAPMLSPVAELRTPSPTHARTFEQESSKPNGLLKAAKVADAKQALHESQSLKGETKLGHERRGSAPNPSSPATATQGKGSASQNASLGVPSSKANEWQTAPGGKHKHKKNKSSASAKIANGSGGQPLPANESERKGG</sequence>
<evidence type="ECO:0000256" key="8">
    <source>
        <dbReference type="SAM" id="Coils"/>
    </source>
</evidence>
<feature type="compositionally biased region" description="Basic and acidic residues" evidence="9">
    <location>
        <begin position="1017"/>
        <end position="1027"/>
    </location>
</feature>
<feature type="compositionally biased region" description="Low complexity" evidence="9">
    <location>
        <begin position="26"/>
        <end position="37"/>
    </location>
</feature>
<comment type="cofactor">
    <cofactor evidence="1">
        <name>Mn(2+)</name>
        <dbReference type="ChEBI" id="CHEBI:29035"/>
    </cofactor>
</comment>
<feature type="compositionally biased region" description="Polar residues" evidence="9">
    <location>
        <begin position="473"/>
        <end position="490"/>
    </location>
</feature>
<dbReference type="AlphaFoldDB" id="A0A9P3CIG1"/>
<dbReference type="Pfam" id="PF03828">
    <property type="entry name" value="PAP_assoc"/>
    <property type="match status" value="1"/>
</dbReference>
<comment type="cofactor">
    <cofactor evidence="2">
        <name>Mg(2+)</name>
        <dbReference type="ChEBI" id="CHEBI:18420"/>
    </cofactor>
</comment>
<dbReference type="GO" id="GO:0010605">
    <property type="term" value="P:negative regulation of macromolecule metabolic process"/>
    <property type="evidence" value="ECO:0007669"/>
    <property type="project" value="UniProtKB-ARBA"/>
</dbReference>
<organism evidence="12 13">
    <name type="scientific">Cercospora kikuchii</name>
    <dbReference type="NCBI Taxonomy" id="84275"/>
    <lineage>
        <taxon>Eukaryota</taxon>
        <taxon>Fungi</taxon>
        <taxon>Dikarya</taxon>
        <taxon>Ascomycota</taxon>
        <taxon>Pezizomycotina</taxon>
        <taxon>Dothideomycetes</taxon>
        <taxon>Dothideomycetidae</taxon>
        <taxon>Mycosphaerellales</taxon>
        <taxon>Mycosphaerellaceae</taxon>
        <taxon>Cercospora</taxon>
    </lineage>
</organism>
<comment type="similarity">
    <text evidence="3">Belongs to the DNA polymerase type-B-like family.</text>
</comment>
<feature type="region of interest" description="Disordered" evidence="9">
    <location>
        <begin position="900"/>
        <end position="958"/>
    </location>
</feature>
<feature type="region of interest" description="Disordered" evidence="9">
    <location>
        <begin position="971"/>
        <end position="1101"/>
    </location>
</feature>
<feature type="domain" description="Poly(A) RNA polymerase mitochondrial-like central palm" evidence="11">
    <location>
        <begin position="125"/>
        <end position="257"/>
    </location>
</feature>
<keyword evidence="6" id="KW-0479">Metal-binding</keyword>
<feature type="region of interest" description="Disordered" evidence="9">
    <location>
        <begin position="1"/>
        <end position="81"/>
    </location>
</feature>
<keyword evidence="5" id="KW-0808">Transferase</keyword>